<dbReference type="InterPro" id="IPR013216">
    <property type="entry name" value="Methyltransf_11"/>
</dbReference>
<dbReference type="CDD" id="cd02440">
    <property type="entry name" value="AdoMet_MTases"/>
    <property type="match status" value="1"/>
</dbReference>
<sequence length="278" mass="31218">MSDVIDANIAVHSALAETYNTDEPHFRPENKAKVSKRLAELQAMTGGDRLLDLGCGTGFIIDLARPYFNEIHGIDITPAMLSQVDADGHDITIHQGQVEQLPFDDGSFDAASAYSFLDHLEDTSKMVAEAARVLRPGGALYIDLVPNRFYWTRIGDATLHPQFELSAFARREFDMVTENDKRIEEKYGVDATTFRKAEPAKEARGVDPFAFKEVALANGFAGCDIRFDWFLGNAKVLHQQSVEDAAIIDRYLQESLPYSLDLFKYVWFVLKKEARSDD</sequence>
<keyword evidence="2" id="KW-0808">Transferase</keyword>
<dbReference type="AlphaFoldDB" id="A0A3A8ALB7"/>
<dbReference type="Proteomes" id="UP000246132">
    <property type="component" value="Unassembled WGS sequence"/>
</dbReference>
<evidence type="ECO:0000259" key="1">
    <source>
        <dbReference type="Pfam" id="PF08241"/>
    </source>
</evidence>
<accession>A0A3A8ALB7</accession>
<organism evidence="2 3">
    <name type="scientific">Oceaniradius stylonematis</name>
    <dbReference type="NCBI Taxonomy" id="2184161"/>
    <lineage>
        <taxon>Bacteria</taxon>
        <taxon>Pseudomonadati</taxon>
        <taxon>Pseudomonadota</taxon>
        <taxon>Alphaproteobacteria</taxon>
        <taxon>Hyphomicrobiales</taxon>
        <taxon>Ahrensiaceae</taxon>
        <taxon>Oceaniradius</taxon>
    </lineage>
</organism>
<evidence type="ECO:0000313" key="2">
    <source>
        <dbReference type="EMBL" id="RKF06521.1"/>
    </source>
</evidence>
<dbReference type="RefSeq" id="WP_109769074.1">
    <property type="nucleotide sequence ID" value="NZ_CP159474.1"/>
</dbReference>
<dbReference type="Pfam" id="PF08241">
    <property type="entry name" value="Methyltransf_11"/>
    <property type="match status" value="1"/>
</dbReference>
<name>A0A3A8ALB7_9HYPH</name>
<gene>
    <name evidence="2" type="ORF">DEM25_013125</name>
</gene>
<feature type="domain" description="Methyltransferase type 11" evidence="1">
    <location>
        <begin position="51"/>
        <end position="142"/>
    </location>
</feature>
<evidence type="ECO:0000313" key="3">
    <source>
        <dbReference type="Proteomes" id="UP000246132"/>
    </source>
</evidence>
<reference evidence="2 3" key="1">
    <citation type="journal article" date="2018" name="Int. J. Syst. Bacteriol.">
        <title>Oceaniradius stylonemae gen. nov., sp. nov., isolated from a red alga, Stylonema cornu-cervi.</title>
        <authorList>
            <person name="Jeong S."/>
        </authorList>
    </citation>
    <scope>NUCLEOTIDE SEQUENCE [LARGE SCALE GENOMIC DNA]</scope>
    <source>
        <strain evidence="2 3">StC1</strain>
    </source>
</reference>
<dbReference type="EMBL" id="QFWV02000007">
    <property type="protein sequence ID" value="RKF06521.1"/>
    <property type="molecule type" value="Genomic_DNA"/>
</dbReference>
<keyword evidence="2" id="KW-0489">Methyltransferase</keyword>
<keyword evidence="3" id="KW-1185">Reference proteome</keyword>
<proteinExistence type="predicted"/>
<dbReference type="SUPFAM" id="SSF53335">
    <property type="entry name" value="S-adenosyl-L-methionine-dependent methyltransferases"/>
    <property type="match status" value="1"/>
</dbReference>
<comment type="caution">
    <text evidence="2">The sequence shown here is derived from an EMBL/GenBank/DDBJ whole genome shotgun (WGS) entry which is preliminary data.</text>
</comment>
<dbReference type="OrthoDB" id="9795634at2"/>
<dbReference type="PANTHER" id="PTHR43591">
    <property type="entry name" value="METHYLTRANSFERASE"/>
    <property type="match status" value="1"/>
</dbReference>
<dbReference type="GO" id="GO:0008757">
    <property type="term" value="F:S-adenosylmethionine-dependent methyltransferase activity"/>
    <property type="evidence" value="ECO:0007669"/>
    <property type="project" value="InterPro"/>
</dbReference>
<protein>
    <submittedName>
        <fullName evidence="2">Class I SAM-dependent methyltransferase</fullName>
    </submittedName>
</protein>
<dbReference type="InterPro" id="IPR029063">
    <property type="entry name" value="SAM-dependent_MTases_sf"/>
</dbReference>
<dbReference type="Gene3D" id="3.40.50.150">
    <property type="entry name" value="Vaccinia Virus protein VP39"/>
    <property type="match status" value="1"/>
</dbReference>
<dbReference type="GO" id="GO:0032259">
    <property type="term" value="P:methylation"/>
    <property type="evidence" value="ECO:0007669"/>
    <property type="project" value="UniProtKB-KW"/>
</dbReference>